<dbReference type="InterPro" id="IPR013431">
    <property type="entry name" value="Delta_60_rpt"/>
</dbReference>
<dbReference type="InterPro" id="IPR052918">
    <property type="entry name" value="Motility_Chemotaxis_Reg"/>
</dbReference>
<dbReference type="RefSeq" id="WP_209139677.1">
    <property type="nucleotide sequence ID" value="NZ_JAGHKO010000004.1"/>
</dbReference>
<dbReference type="Proteomes" id="UP000677244">
    <property type="component" value="Unassembled WGS sequence"/>
</dbReference>
<comment type="caution">
    <text evidence="2">The sequence shown here is derived from an EMBL/GenBank/DDBJ whole genome shotgun (WGS) entry which is preliminary data.</text>
</comment>
<dbReference type="Pfam" id="PF06739">
    <property type="entry name" value="SBBP"/>
    <property type="match status" value="3"/>
</dbReference>
<organism evidence="2 3">
    <name type="scientific">Niastella soli</name>
    <dbReference type="NCBI Taxonomy" id="2821487"/>
    <lineage>
        <taxon>Bacteria</taxon>
        <taxon>Pseudomonadati</taxon>
        <taxon>Bacteroidota</taxon>
        <taxon>Chitinophagia</taxon>
        <taxon>Chitinophagales</taxon>
        <taxon>Chitinophagaceae</taxon>
        <taxon>Niastella</taxon>
    </lineage>
</organism>
<dbReference type="Gene3D" id="2.120.10.30">
    <property type="entry name" value="TolB, C-terminal domain"/>
    <property type="match status" value="3"/>
</dbReference>
<dbReference type="SUPFAM" id="SSF101898">
    <property type="entry name" value="NHL repeat"/>
    <property type="match status" value="3"/>
</dbReference>
<dbReference type="InterPro" id="IPR011042">
    <property type="entry name" value="6-blade_b-propeller_TolB-like"/>
</dbReference>
<dbReference type="InterPro" id="IPR026444">
    <property type="entry name" value="Secre_tail"/>
</dbReference>
<dbReference type="InterPro" id="IPR010620">
    <property type="entry name" value="SBBP_repeat"/>
</dbReference>
<evidence type="ECO:0000256" key="1">
    <source>
        <dbReference type="SAM" id="SignalP"/>
    </source>
</evidence>
<dbReference type="PANTHER" id="PTHR35580">
    <property type="entry name" value="CELL SURFACE GLYCOPROTEIN (S-LAYER PROTEIN)-LIKE PROTEIN"/>
    <property type="match status" value="1"/>
</dbReference>
<keyword evidence="3" id="KW-1185">Reference proteome</keyword>
<dbReference type="NCBIfam" id="TIGR02608">
    <property type="entry name" value="delta_60_rpt"/>
    <property type="match status" value="3"/>
</dbReference>
<protein>
    <submittedName>
        <fullName evidence="2">SBBP repeat-containing protein</fullName>
    </submittedName>
</protein>
<dbReference type="NCBIfam" id="TIGR04183">
    <property type="entry name" value="Por_Secre_tail"/>
    <property type="match status" value="1"/>
</dbReference>
<keyword evidence="1" id="KW-0732">Signal</keyword>
<evidence type="ECO:0000313" key="2">
    <source>
        <dbReference type="EMBL" id="MBO9201623.1"/>
    </source>
</evidence>
<dbReference type="EMBL" id="JAGHKO010000004">
    <property type="protein sequence ID" value="MBO9201623.1"/>
    <property type="molecule type" value="Genomic_DNA"/>
</dbReference>
<reference evidence="2 3" key="1">
    <citation type="submission" date="2021-03" db="EMBL/GenBank/DDBJ databases">
        <title>Assistant Professor.</title>
        <authorList>
            <person name="Huq M.A."/>
        </authorList>
    </citation>
    <scope>NUCLEOTIDE SEQUENCE [LARGE SCALE GENOMIC DNA]</scope>
    <source>
        <strain evidence="2 3">MAH-29</strain>
    </source>
</reference>
<gene>
    <name evidence="2" type="ORF">J7I42_15180</name>
</gene>
<proteinExistence type="predicted"/>
<dbReference type="PANTHER" id="PTHR35580:SF1">
    <property type="entry name" value="PHYTASE-LIKE DOMAIN-CONTAINING PROTEIN"/>
    <property type="match status" value="1"/>
</dbReference>
<evidence type="ECO:0000313" key="3">
    <source>
        <dbReference type="Proteomes" id="UP000677244"/>
    </source>
</evidence>
<name>A0ABS3YUR4_9BACT</name>
<feature type="chain" id="PRO_5045756719" evidence="1">
    <location>
        <begin position="25"/>
        <end position="981"/>
    </location>
</feature>
<accession>A0ABS3YUR4</accession>
<feature type="signal peptide" evidence="1">
    <location>
        <begin position="1"/>
        <end position="24"/>
    </location>
</feature>
<sequence length="981" mass="104586">MRNLLLWKSLLLVFAFFMSVNSNAQVTQKWVQRENGDANNPDVANDLVIDHNSNVIVTGYSNGKGTGNDYATIKYTDDGNTKWIKRYNGPGNGIDQATADAVDGNGNVYVTGYSEGSGTSSDFATIKYDADGNTKWVKRFNVPGNGDDRAIAIAVDAEENVYVTGWSSRIGTTTGYDITTIKYNKYGDTKWVKSYDGLGFDDQPNDIAVDKNGNVYVTGYSNSNDIGTNIDYVTIKYDNNGNLQWAQKYNGPANSFDRANALALDDYGNAYVTGVTTTALSPVINTDIATIKYNAAGVQQWVAIYNNRREEAVAIAVDAAGNVHVLGATGSGNEDDDGSKYVTIKYNAAGVQQWAQLFSFPGATQGANPGDMALDAAGNVYVTGGLSVNGVLDYVTLKYNAAGVQQWVAVYNGPGNRADIANAIGIDKYGNVYITGFSFINEPDYATLKYNNSGERKWLQRYNGPGDQLKGGPDMANALALDAACNPHVTGGITRLNTGLDYATFKYETGDGDRIWKKTYNGPGYGPDVANAIAVDNNGNVYATGSSFGVGSLADIATVKYDAAGNSQWGKRYNGPANLNDQANAITVDNKGFVYVTGFSQSPTATTVANPDYVTIKYKDNGDVVWIKRYNGPGNSTDIANDIFVDANGNIYVTGGSSANGASTDYTTIKYDANGNQLWVARYNGPLNFSDDANALAVDGSGNVYVTGESFGSGTSIDYATVKYNAAGVQQWVQRYAGIGGDQARDIALDAAANVYVTGFSSGDYATIKYNTAGTQQWVAIHPGNNAFGATALALDPSGNVYVTGGSSTSPGNPEDYLTVKYNTGGVQQWEIRYNGPGNDQDIATDISLDAAGNVYITGRSTGNGTLFDYATIKYAQAPLVTMSSVTDAVPNNLAIEQRESAKLSVKAFPNAFTSYINLQWSGSDKPVTITITDDMGRLVEKRIGLASSGTLQTGNKFGKGVYFAEIIQGGEKIVLKLVKN</sequence>